<evidence type="ECO:0000313" key="2">
    <source>
        <dbReference type="EMBL" id="MDT3317020.1"/>
    </source>
</evidence>
<evidence type="ECO:0000313" key="3">
    <source>
        <dbReference type="Proteomes" id="UP001251849"/>
    </source>
</evidence>
<dbReference type="EMBL" id="JAUZVV010000002">
    <property type="protein sequence ID" value="MDT3317020.1"/>
    <property type="molecule type" value="Genomic_DNA"/>
</dbReference>
<dbReference type="Gene3D" id="3.40.30.10">
    <property type="entry name" value="Glutaredoxin"/>
    <property type="match status" value="1"/>
</dbReference>
<proteinExistence type="predicted"/>
<feature type="domain" description="DSBA-like thioredoxin" evidence="1">
    <location>
        <begin position="7"/>
        <end position="209"/>
    </location>
</feature>
<evidence type="ECO:0000259" key="1">
    <source>
        <dbReference type="Pfam" id="PF01323"/>
    </source>
</evidence>
<dbReference type="PANTHER" id="PTHR13887">
    <property type="entry name" value="GLUTATHIONE S-TRANSFERASE KAPPA"/>
    <property type="match status" value="1"/>
</dbReference>
<dbReference type="Proteomes" id="UP001251849">
    <property type="component" value="Unassembled WGS sequence"/>
</dbReference>
<dbReference type="SUPFAM" id="SSF52833">
    <property type="entry name" value="Thioredoxin-like"/>
    <property type="match status" value="1"/>
</dbReference>
<accession>A0ABU3GB21</accession>
<reference evidence="2 3" key="1">
    <citation type="submission" date="2023-08" db="EMBL/GenBank/DDBJ databases">
        <title>Microbacterium aquilitoris sp. nov. and Microbacterium gwkjibeachense sp. nov., isolated from beach.</title>
        <authorList>
            <person name="Lee S.D."/>
            <person name="Yang H."/>
            <person name="Kim I."/>
        </authorList>
    </citation>
    <scope>NUCLEOTIDE SEQUENCE [LARGE SCALE GENOMIC DNA]</scope>
    <source>
        <strain evidence="2 3">KSW4-11</strain>
    </source>
</reference>
<dbReference type="CDD" id="cd03024">
    <property type="entry name" value="DsbA_FrnE"/>
    <property type="match status" value="1"/>
</dbReference>
<gene>
    <name evidence="2" type="ORF">Q9S71_09305</name>
</gene>
<sequence length="225" mass="24738">MTDAIKIDVWSDIACPWCYIGKRNLETGLAATADDADAPRVEVTFHSYELSPDTPVDFDGNEVDFLSQHKGMTPEQVKPMLDRVTGVAAEAGLEYRFDLLKHTNTVKAHELLHFAKEQGLQKEMTERLMSAYFTEGRHVGRIDDLVELAADAGLDREAARDALESGRYLEAVRADQAQAQAYGIQGVPFFVIDGKYGVSGAQPAEAFAQIARQVWSERAEASAAS</sequence>
<dbReference type="Pfam" id="PF01323">
    <property type="entry name" value="DSBA"/>
    <property type="match status" value="1"/>
</dbReference>
<dbReference type="InterPro" id="IPR036249">
    <property type="entry name" value="Thioredoxin-like_sf"/>
</dbReference>
<organism evidence="2 3">
    <name type="scientific">Microbacterium gawkjiense</name>
    <dbReference type="NCBI Taxonomy" id="3067309"/>
    <lineage>
        <taxon>Bacteria</taxon>
        <taxon>Bacillati</taxon>
        <taxon>Actinomycetota</taxon>
        <taxon>Actinomycetes</taxon>
        <taxon>Micrococcales</taxon>
        <taxon>Microbacteriaceae</taxon>
        <taxon>Microbacterium</taxon>
    </lineage>
</organism>
<keyword evidence="3" id="KW-1185">Reference proteome</keyword>
<dbReference type="PANTHER" id="PTHR13887:SF41">
    <property type="entry name" value="THIOREDOXIN SUPERFAMILY PROTEIN"/>
    <property type="match status" value="1"/>
</dbReference>
<dbReference type="RefSeq" id="WP_311861978.1">
    <property type="nucleotide sequence ID" value="NZ_JAUZVV010000002.1"/>
</dbReference>
<dbReference type="InterPro" id="IPR001853">
    <property type="entry name" value="DSBA-like_thioredoxin_dom"/>
</dbReference>
<comment type="caution">
    <text evidence="2">The sequence shown here is derived from an EMBL/GenBank/DDBJ whole genome shotgun (WGS) entry which is preliminary data.</text>
</comment>
<name>A0ABU3GB21_9MICO</name>
<protein>
    <submittedName>
        <fullName evidence="2">DsbA family oxidoreductase</fullName>
    </submittedName>
</protein>